<organism evidence="1 2">
    <name type="scientific">Scortum barcoo</name>
    <name type="common">barcoo grunter</name>
    <dbReference type="NCBI Taxonomy" id="214431"/>
    <lineage>
        <taxon>Eukaryota</taxon>
        <taxon>Metazoa</taxon>
        <taxon>Chordata</taxon>
        <taxon>Craniata</taxon>
        <taxon>Vertebrata</taxon>
        <taxon>Euteleostomi</taxon>
        <taxon>Actinopterygii</taxon>
        <taxon>Neopterygii</taxon>
        <taxon>Teleostei</taxon>
        <taxon>Neoteleostei</taxon>
        <taxon>Acanthomorphata</taxon>
        <taxon>Eupercaria</taxon>
        <taxon>Centrarchiformes</taxon>
        <taxon>Terapontoidei</taxon>
        <taxon>Terapontidae</taxon>
        <taxon>Scortum</taxon>
    </lineage>
</organism>
<dbReference type="EMBL" id="CM041537">
    <property type="protein sequence ID" value="KAI3369330.1"/>
    <property type="molecule type" value="Genomic_DNA"/>
</dbReference>
<comment type="caution">
    <text evidence="1">The sequence shown here is derived from an EMBL/GenBank/DDBJ whole genome shotgun (WGS) entry which is preliminary data.</text>
</comment>
<dbReference type="Proteomes" id="UP000831701">
    <property type="component" value="Chromosome 7"/>
</dbReference>
<proteinExistence type="predicted"/>
<keyword evidence="2" id="KW-1185">Reference proteome</keyword>
<evidence type="ECO:0000313" key="2">
    <source>
        <dbReference type="Proteomes" id="UP000831701"/>
    </source>
</evidence>
<name>A0ACB8WNL8_9TELE</name>
<reference evidence="1" key="1">
    <citation type="submission" date="2022-04" db="EMBL/GenBank/DDBJ databases">
        <title>Jade perch genome.</title>
        <authorList>
            <person name="Chao B."/>
        </authorList>
    </citation>
    <scope>NUCLEOTIDE SEQUENCE</scope>
    <source>
        <strain evidence="1">CB-2022</strain>
    </source>
</reference>
<accession>A0ACB8WNL8</accession>
<sequence>MARGAAVRQGRGRSWVGRDERYICHRKGHWAADCPQREDDSGAPIGSLTEPRGRRGHVEREGAIFQRQQIREFVSPEQLHCTAYVSQGPDPECDNEFSAEVKDSLHCSALCWSASRSVISVTLSSAQQRLFLVENSHPHIALSKSPSEEWKDLGLFTLECNSISDWEPTEAEAEKVKVFEIVQSRCRRVKLLIQRHEGGVMLSAQMMTAMELLPLVCLCLLTCSAAASADGNGREELDPEMQTRADTKWIEASTVLMFFSMSRNHKSEFGQLWASRLGVGLMPQGQRAELHQRAARRTAEGEMRPGGRREPVKVIVMEDRDAILPCSLESGENIESRLFDWRKDYQKDGSKDVFMYNNKNQDLSHQSEQFRGRVFHFPDELKNGNASIKITETKLADGGVYTCIFPYPQPERKFNIELVVGAAPEPYVTTLNQTEDGLLLQCFVRGASPKPQLQWQDSDGNLVPAKDPQEEKRGGSYDIILQATVTKTDTYRCVVTQKEINHQTQAETYASVNAWRRWLWLLELMGRGSVKSAARMKAVVVFVEKVEQAKQLVQTGLTVSGTFEPVLPQPATKITLSNVPPLISDAF</sequence>
<protein>
    <submittedName>
        <fullName evidence="1">Uncharacterized protein</fullName>
    </submittedName>
</protein>
<evidence type="ECO:0000313" key="1">
    <source>
        <dbReference type="EMBL" id="KAI3369330.1"/>
    </source>
</evidence>
<gene>
    <name evidence="1" type="ORF">L3Q82_007463</name>
</gene>